<dbReference type="Pfam" id="PF02156">
    <property type="entry name" value="Glyco_hydro_26"/>
    <property type="match status" value="1"/>
</dbReference>
<evidence type="ECO:0000256" key="2">
    <source>
        <dbReference type="ARBA" id="ARBA00022801"/>
    </source>
</evidence>
<reference evidence="6" key="1">
    <citation type="submission" date="2018-06" db="EMBL/GenBank/DDBJ databases">
        <authorList>
            <person name="Zhirakovskaya E."/>
        </authorList>
    </citation>
    <scope>NUCLEOTIDE SEQUENCE</scope>
</reference>
<dbReference type="GO" id="GO:0016985">
    <property type="term" value="F:mannan endo-1,4-beta-mannosidase activity"/>
    <property type="evidence" value="ECO:0007669"/>
    <property type="project" value="InterPro"/>
</dbReference>
<dbReference type="InterPro" id="IPR017853">
    <property type="entry name" value="GH"/>
</dbReference>
<evidence type="ECO:0000256" key="1">
    <source>
        <dbReference type="ARBA" id="ARBA00007754"/>
    </source>
</evidence>
<keyword evidence="3" id="KW-0326">Glycosidase</keyword>
<evidence type="ECO:0000256" key="3">
    <source>
        <dbReference type="ARBA" id="ARBA00023295"/>
    </source>
</evidence>
<dbReference type="GO" id="GO:0006080">
    <property type="term" value="P:substituted mannan metabolic process"/>
    <property type="evidence" value="ECO:0007669"/>
    <property type="project" value="InterPro"/>
</dbReference>
<keyword evidence="4" id="KW-0812">Transmembrane</keyword>
<dbReference type="InterPro" id="IPR000805">
    <property type="entry name" value="Glyco_hydro_26"/>
</dbReference>
<comment type="similarity">
    <text evidence="1">Belongs to the glycosyl hydrolase 26 family.</text>
</comment>
<accession>A0A3B0UPG5</accession>
<dbReference type="PROSITE" id="PS51764">
    <property type="entry name" value="GH26"/>
    <property type="match status" value="1"/>
</dbReference>
<evidence type="ECO:0000256" key="4">
    <source>
        <dbReference type="SAM" id="Phobius"/>
    </source>
</evidence>
<dbReference type="AlphaFoldDB" id="A0A3B0UPG5"/>
<dbReference type="SUPFAM" id="SSF51445">
    <property type="entry name" value="(Trans)glycosidases"/>
    <property type="match status" value="1"/>
</dbReference>
<keyword evidence="2" id="KW-0378">Hydrolase</keyword>
<dbReference type="Gene3D" id="3.20.20.80">
    <property type="entry name" value="Glycosidases"/>
    <property type="match status" value="1"/>
</dbReference>
<feature type="domain" description="GH26" evidence="5">
    <location>
        <begin position="71"/>
        <end position="368"/>
    </location>
</feature>
<dbReference type="PANTHER" id="PTHR40079">
    <property type="entry name" value="MANNAN ENDO-1,4-BETA-MANNOSIDASE E-RELATED"/>
    <property type="match status" value="1"/>
</dbReference>
<dbReference type="InterPro" id="IPR022790">
    <property type="entry name" value="GH26_dom"/>
</dbReference>
<organism evidence="6">
    <name type="scientific">hydrothermal vent metagenome</name>
    <dbReference type="NCBI Taxonomy" id="652676"/>
    <lineage>
        <taxon>unclassified sequences</taxon>
        <taxon>metagenomes</taxon>
        <taxon>ecological metagenomes</taxon>
    </lineage>
</organism>
<feature type="transmembrane region" description="Helical" evidence="4">
    <location>
        <begin position="7"/>
        <end position="28"/>
    </location>
</feature>
<evidence type="ECO:0000259" key="5">
    <source>
        <dbReference type="PROSITE" id="PS51764"/>
    </source>
</evidence>
<keyword evidence="4" id="KW-0472">Membrane</keyword>
<proteinExistence type="inferred from homology"/>
<protein>
    <recommendedName>
        <fullName evidence="5">GH26 domain-containing protein</fullName>
    </recommendedName>
</protein>
<gene>
    <name evidence="6" type="ORF">MNBD_BACTEROID07-463</name>
</gene>
<sequence>MKSKIKRLAFVSSATLFGIALVLIFVFLGKQSSGPISEVLGTLGDKVTDVEHSLLMKGREPVRSKELAWFDKYRNDTALLRHPDTILLGVFDNNYQRSFDKILKLDKMLKEPLPLIQIYIAWGDKDKQQFPMLYAKAIYDLGSIPMITWEPWLNDFDREEHNLPPDVDPDKNGMAAVARGDYDFYIKAWAADVKAFGHNVFIRLGHEMNDPYRYPWGPQNNTPKEFIAAWRHVVDVFRKMNVHNAFWVWAPQPSYLHYKEYFPGKNYVDWVGVGALNYGTVAPWSKWWTFREIFGAFYDRLNVFHKPLMITEMGSLTVGGNRSTWFKNAFTNLPKKYPTLKAVLFFDDNSDNTTLNKTLDWSIVNDSSTCKAIHVAIETTWKRDVEPKETGKE</sequence>
<dbReference type="PANTHER" id="PTHR40079:SF4">
    <property type="entry name" value="GH26 DOMAIN-CONTAINING PROTEIN-RELATED"/>
    <property type="match status" value="1"/>
</dbReference>
<name>A0A3B0UPG5_9ZZZZ</name>
<evidence type="ECO:0000313" key="6">
    <source>
        <dbReference type="EMBL" id="VAW28322.1"/>
    </source>
</evidence>
<keyword evidence="4" id="KW-1133">Transmembrane helix</keyword>
<dbReference type="EMBL" id="UOET01000222">
    <property type="protein sequence ID" value="VAW28322.1"/>
    <property type="molecule type" value="Genomic_DNA"/>
</dbReference>